<feature type="chain" id="PRO_5015134883" evidence="1">
    <location>
        <begin position="24"/>
        <end position="360"/>
    </location>
</feature>
<comment type="caution">
    <text evidence="2">The sequence shown here is derived from an EMBL/GenBank/DDBJ whole genome shotgun (WGS) entry which is preliminary data.</text>
</comment>
<dbReference type="PANTHER" id="PTHR36513">
    <property type="entry name" value="ABC TRANSMEMBRANE TYPE-1 DOMAIN-CONTAINING PROTEIN"/>
    <property type="match status" value="1"/>
</dbReference>
<accession>A0A2P2DXZ6</accession>
<organism evidence="2 3">
    <name type="scientific">Leptospira ryugenii</name>
    <dbReference type="NCBI Taxonomy" id="1917863"/>
    <lineage>
        <taxon>Bacteria</taxon>
        <taxon>Pseudomonadati</taxon>
        <taxon>Spirochaetota</taxon>
        <taxon>Spirochaetia</taxon>
        <taxon>Leptospirales</taxon>
        <taxon>Leptospiraceae</taxon>
        <taxon>Leptospira</taxon>
    </lineage>
</organism>
<dbReference type="AlphaFoldDB" id="A0A2P2DXZ6"/>
<keyword evidence="1" id="KW-0732">Signal</keyword>
<reference evidence="2 3" key="1">
    <citation type="submission" date="2018-02" db="EMBL/GenBank/DDBJ databases">
        <title>Novel Leptospira species isolated from soil and water in Japan.</title>
        <authorList>
            <person name="Nakao R."/>
            <person name="Masuzawa T."/>
        </authorList>
    </citation>
    <scope>NUCLEOTIDE SEQUENCE [LARGE SCALE GENOMIC DNA]</scope>
    <source>
        <strain evidence="2 3">YH101</strain>
    </source>
</reference>
<dbReference type="PANTHER" id="PTHR36513:SF1">
    <property type="entry name" value="TRANSMEMBRANE PROTEIN"/>
    <property type="match status" value="1"/>
</dbReference>
<dbReference type="Proteomes" id="UP000245133">
    <property type="component" value="Unassembled WGS sequence"/>
</dbReference>
<keyword evidence="3" id="KW-1185">Reference proteome</keyword>
<name>A0A2P2DXZ6_9LEPT</name>
<evidence type="ECO:0000313" key="3">
    <source>
        <dbReference type="Proteomes" id="UP000245133"/>
    </source>
</evidence>
<protein>
    <submittedName>
        <fullName evidence="2">Lipoprotein</fullName>
    </submittedName>
</protein>
<dbReference type="RefSeq" id="WP_108974432.1">
    <property type="nucleotide sequence ID" value="NZ_BFBB01000003.1"/>
</dbReference>
<keyword evidence="2" id="KW-0449">Lipoprotein</keyword>
<sequence>MKQIKWLTLFVFILILSQCRQTAGEIINQRTKEPFDDTKNLIVNFVTTRRVIANSAPACDSNYFGFLTDINPHYGDCTINIPAKHSVGDITWNNTADRNLYFQLLGKKDKQEDEFFQQLKASSSEELLLFVHGFNVNFDEAVIRAGQIRYDLKFLGEVVVYSWPAGAEAGVINTLMMKSTYESNFQEAKLNREHFNRFLNQLQGIKKRVHLIVHSMGHQVVLPSLAKQADEGKSKIIAELILNAPDFDKEDFSKISSKLRTVSERVTLYCSPGDNALIASQKVNGGNRAGMCFKFEGIDVINVNEVDSPVLGIGGLGHGYYSSRPILSDIYQVILGVDVNKRLFIRKSGQNNGENWVLRR</sequence>
<dbReference type="InterPro" id="IPR029058">
    <property type="entry name" value="AB_hydrolase_fold"/>
</dbReference>
<dbReference type="Gene3D" id="3.40.50.1820">
    <property type="entry name" value="alpha/beta hydrolase"/>
    <property type="match status" value="1"/>
</dbReference>
<evidence type="ECO:0000256" key="1">
    <source>
        <dbReference type="SAM" id="SignalP"/>
    </source>
</evidence>
<feature type="signal peptide" evidence="1">
    <location>
        <begin position="1"/>
        <end position="23"/>
    </location>
</feature>
<evidence type="ECO:0000313" key="2">
    <source>
        <dbReference type="EMBL" id="GBF49493.1"/>
    </source>
</evidence>
<dbReference type="Pfam" id="PF05990">
    <property type="entry name" value="DUF900"/>
    <property type="match status" value="1"/>
</dbReference>
<dbReference type="OrthoDB" id="9797755at2"/>
<proteinExistence type="predicted"/>
<gene>
    <name evidence="2" type="ORF">LPTSP4_10060</name>
</gene>
<dbReference type="EMBL" id="BFBB01000003">
    <property type="protein sequence ID" value="GBF49493.1"/>
    <property type="molecule type" value="Genomic_DNA"/>
</dbReference>
<dbReference type="InterPro" id="IPR010297">
    <property type="entry name" value="DUF900_hydrolase"/>
</dbReference>